<proteinExistence type="predicted"/>
<dbReference type="Gene3D" id="3.40.47.10">
    <property type="match status" value="1"/>
</dbReference>
<evidence type="ECO:0000313" key="15">
    <source>
        <dbReference type="Proteomes" id="UP000630936"/>
    </source>
</evidence>
<evidence type="ECO:0000256" key="1">
    <source>
        <dbReference type="ARBA" id="ARBA00001957"/>
    </source>
</evidence>
<dbReference type="InterPro" id="IPR020807">
    <property type="entry name" value="PKS_DH"/>
</dbReference>
<feature type="domain" description="Carrier" evidence="11">
    <location>
        <begin position="1718"/>
        <end position="1795"/>
    </location>
</feature>
<dbReference type="Gene3D" id="3.40.50.720">
    <property type="entry name" value="NAD(P)-binding Rossmann-like Domain"/>
    <property type="match status" value="2"/>
</dbReference>
<dbReference type="GO" id="GO:0004312">
    <property type="term" value="F:fatty acid synthase activity"/>
    <property type="evidence" value="ECO:0007669"/>
    <property type="project" value="TreeGrafter"/>
</dbReference>
<comment type="caution">
    <text evidence="14">The sequence shown here is derived from an EMBL/GenBank/DDBJ whole genome shotgun (WGS) entry which is preliminary data.</text>
</comment>
<evidence type="ECO:0000256" key="3">
    <source>
        <dbReference type="ARBA" id="ARBA00022450"/>
    </source>
</evidence>
<dbReference type="InterPro" id="IPR049900">
    <property type="entry name" value="PKS_mFAS_DH"/>
</dbReference>
<dbReference type="InterPro" id="IPR055123">
    <property type="entry name" value="SpnB-like_Rossmann"/>
</dbReference>
<feature type="region of interest" description="Disordered" evidence="10">
    <location>
        <begin position="1330"/>
        <end position="1360"/>
    </location>
</feature>
<dbReference type="Proteomes" id="UP000630936">
    <property type="component" value="Unassembled WGS sequence"/>
</dbReference>
<sequence>MSNEEKLVEYLKRVTADLQKSRQRLEELESGAVEPVAIVGAACRFPGGVESPDDLWELVSDGRDAISGWPADRGWDQGLYDPEPGKAGRSYTREGGFLDGAALFDAEFFGISPREALSMDPQQRVLLETAWETVEQAGLDAHALRGSRTGVFVGVVEESYLGLNAPEEFEGYLMTSKLSSVASGRIAYALGLEGPAVSLDTACSSSLVALHLAVQSVRSGESALALAGGATVNGDPGGFVDFSRQRGLAADGRIKSFSAGADGTAWAEGVGLVLLERLSDARRNGHRVLAVIRGSAVNQDGASNGLTAPNGPAQERVIRQALANAGLHTSDVDAVEAHGTGTPLGDPIEAQALIATYGQNRPADRPLYLGSLKSNIGHTQAAAGVGGVIKMIQAMRHGTLPRTLHISEPTPHVDWNAGAVELLTDERPWPQTDRPRRAAVSAFGVSGTNAHVVLEQAPAPVPVPASGGPASGEPAEEPEKPEEARGAVPWVLSAKTPEGLSAQAQRLLDHLRRRPELSPPDVALSLLTTRTALDHRAAVVGSTRDELLEALEALARDETSPAVLRPERGPRGGTAVLFTGQGSQRPGMGRELYAAEPVFARALDEAAAHLDPHLEHPLLRVMFADGDSPLAALLHRTEYTQPALFALGTALYRLAEHRGLSADHFLGHSIGEITAAHLAGVLDLPDACTLVAHRARLMQAAPDHGAMAALQVSEDEALALLAGLDPATVTVAAVNGPRSTVISGDADVVESVAERLRAEGHRAKRLPVSHAFHSPHMDAILDEFRAVAEGLTYHPPRIPVVSNLTGRPAEGTDLRTADYWVRQLRGAVRFHDGLRHLDGQGVTEYLESGPDGTLTTLAEHGLDQRPATLLPLLRPKRPETVTAVAALTQLSLRGAGIDLTALLPRATAVPLPTYAFQHRRYWLDADHTATDPAAWGLAPTEHPLLGASVPVADPDTRLFAGRATPEQHPWLTRYTHRDTPLLPASALIETAIRAGDELGCTRLDELTLTPLPLTPGTALQLQTTVTPGDRPHRRRITVHARPCTPRPDAAPWRLCAEGLVSFSGPDEPFELTSWPPADAHGIDLDAARERLTAAGLSYGPGLRGVSALWRRGDEIFAEVGGDEGTGGAARGFGLDPALLETALSAALLAGDPFLPDGGTAPVVGRCEDVRLHATGATALRVRLTRTGENTVRVLLADRSGRPVASVGSLEFRVPGEGEIGDGTEPGDSLFAVEQRPLALTAPRGPLRWGVLGAEGVEQAPPGAEVFATVASVRDAVAAGRSLDAVAVPWTPGTEVGAAAAHREALRALELLKEWLAEDALDDTRLVLLTQGGSAGGDGPGDSDGSGGSGGSGGESPDLGAATVHGLVRSAQAEAPRRITLIDTDGRAESRAALGAALLSGEPELRLRAGAASVPRLTRARADAGAGTGTGAVWDPSGTVLITGGTGALGALFAEHLITRHGVTHLVLTSRKGPEAPGAPELHDRLTRLGATVTITACDTTDREQLARLLGSVPAETPLTGVIHAAGTTDDTLIGTLTPERLRPVLATKADGAWHLHQLTRDLPLTAFVLFSSAAATLGGPAQGNYAAANAFLDALAHHRRRQGLAAASLAWGLWDQPTGLSQHLDRADFQRIARTGLRPVEERTGPALMDRALATGRASLVVTPIDTDALRENAARGPLVLTGLVGTPARPAADNEAGGAGGSLAERLAGLDEGGQYEAVLALVRSETAVVLGHRDTGGGTVAPDQPFRSVGFDSLTSVELRNRLGGAVGSRLPATLVFDHPTPAALAGYLREVLVSGAPVAAPRLSVDFAAEVRLGDDVRPAAEVTEAVTDPSAVLLTGATGFLGAFLLRDLMTTTRAAVYCLVRGTSADQALGRIRSNLEWYGIWDEIDPARLRIVLGDLERPRLGLTEEAFDELSRSADAVYHAGATVHWLRPYGELRAANVGGTEEILRLAARHRTVPVHHVSSVGVFPGPVVEGEPVRTDDPTGPPESLPTGYVQSKWVAERLIDLARERGLPVSVYRVDVVSGDQRGGACQTQDFVWLSLKGLLEAGSVPEGLVGSVHAVPVDYVSGAILALSLRPEATGRTFHVSNRDSLEFPEFLAHLRSAGYSLPERPWEEWRQQVEADPENPINPLMVAFEAMASDSSRFYPEFDVTDTEDLLKGSGPVCPAMDGKLFAKYVDFFVRVGYFPPAGEAAPLT</sequence>
<dbReference type="PANTHER" id="PTHR43775">
    <property type="entry name" value="FATTY ACID SYNTHASE"/>
    <property type="match status" value="1"/>
</dbReference>
<evidence type="ECO:0000256" key="2">
    <source>
        <dbReference type="ARBA" id="ARBA00004792"/>
    </source>
</evidence>
<dbReference type="Pfam" id="PF22621">
    <property type="entry name" value="CurL-like_PKS_C"/>
    <property type="match status" value="1"/>
</dbReference>
<dbReference type="FunFam" id="1.10.1200.10:FF:000007">
    <property type="entry name" value="Probable polyketide synthase pks17"/>
    <property type="match status" value="1"/>
</dbReference>
<dbReference type="PROSITE" id="PS00606">
    <property type="entry name" value="KS3_1"/>
    <property type="match status" value="1"/>
</dbReference>
<keyword evidence="7" id="KW-0511">Multifunctional enzyme</keyword>
<dbReference type="Pfam" id="PF21089">
    <property type="entry name" value="PKS_DH_N"/>
    <property type="match status" value="1"/>
</dbReference>
<dbReference type="InterPro" id="IPR016036">
    <property type="entry name" value="Malonyl_transacylase_ACP-bd"/>
</dbReference>
<dbReference type="SUPFAM" id="SSF55048">
    <property type="entry name" value="Probable ACP-binding domain of malonyl-CoA ACP transacylase"/>
    <property type="match status" value="1"/>
</dbReference>
<dbReference type="InterPro" id="IPR014031">
    <property type="entry name" value="Ketoacyl_synth_C"/>
</dbReference>
<dbReference type="SMART" id="SM01294">
    <property type="entry name" value="PKS_PP_betabranch"/>
    <property type="match status" value="1"/>
</dbReference>
<dbReference type="InterPro" id="IPR042104">
    <property type="entry name" value="PKS_dehydratase_sf"/>
</dbReference>
<dbReference type="InterPro" id="IPR016039">
    <property type="entry name" value="Thiolase-like"/>
</dbReference>
<dbReference type="InterPro" id="IPR010080">
    <property type="entry name" value="Thioester_reductase-like_dom"/>
</dbReference>
<feature type="domain" description="Ketosynthase family 3 (KS3)" evidence="12">
    <location>
        <begin position="33"/>
        <end position="456"/>
    </location>
</feature>
<dbReference type="Pfam" id="PF14765">
    <property type="entry name" value="PS-DH"/>
    <property type="match status" value="1"/>
</dbReference>
<comment type="cofactor">
    <cofactor evidence="1">
        <name>pantetheine 4'-phosphate</name>
        <dbReference type="ChEBI" id="CHEBI:47942"/>
    </cofactor>
</comment>
<evidence type="ECO:0000256" key="5">
    <source>
        <dbReference type="ARBA" id="ARBA00022679"/>
    </source>
</evidence>
<dbReference type="SMART" id="SM00826">
    <property type="entry name" value="PKS_DH"/>
    <property type="match status" value="1"/>
</dbReference>
<feature type="compositionally biased region" description="Low complexity" evidence="10">
    <location>
        <begin position="464"/>
        <end position="473"/>
    </location>
</feature>
<reference evidence="14" key="1">
    <citation type="journal article" date="2014" name="Int. J. Syst. Evol. Microbiol.">
        <title>Complete genome sequence of Corynebacterium casei LMG S-19264T (=DSM 44701T), isolated from a smear-ripened cheese.</title>
        <authorList>
            <consortium name="US DOE Joint Genome Institute (JGI-PGF)"/>
            <person name="Walter F."/>
            <person name="Albersmeier A."/>
            <person name="Kalinowski J."/>
            <person name="Ruckert C."/>
        </authorList>
    </citation>
    <scope>NUCLEOTIDE SEQUENCE</scope>
    <source>
        <strain evidence="14">JCM 4988</strain>
    </source>
</reference>
<keyword evidence="15" id="KW-1185">Reference proteome</keyword>
<dbReference type="SUPFAM" id="SSF53901">
    <property type="entry name" value="Thiolase-like"/>
    <property type="match status" value="1"/>
</dbReference>
<dbReference type="InterPro" id="IPR009081">
    <property type="entry name" value="PP-bd_ACP"/>
</dbReference>
<evidence type="ECO:0000256" key="4">
    <source>
        <dbReference type="ARBA" id="ARBA00022553"/>
    </source>
</evidence>
<dbReference type="Pfam" id="PF07993">
    <property type="entry name" value="NAD_binding_4"/>
    <property type="match status" value="1"/>
</dbReference>
<dbReference type="Gene3D" id="1.10.1200.10">
    <property type="entry name" value="ACP-like"/>
    <property type="match status" value="1"/>
</dbReference>
<dbReference type="CDD" id="cd08956">
    <property type="entry name" value="KR_3_FAS_SDR_x"/>
    <property type="match status" value="1"/>
</dbReference>
<dbReference type="Gene3D" id="3.10.129.110">
    <property type="entry name" value="Polyketide synthase dehydratase"/>
    <property type="match status" value="1"/>
</dbReference>
<keyword evidence="6" id="KW-0045">Antibiotic biosynthesis</keyword>
<evidence type="ECO:0000313" key="14">
    <source>
        <dbReference type="EMBL" id="GGZ65324.1"/>
    </source>
</evidence>
<dbReference type="Gene3D" id="3.30.70.3290">
    <property type="match status" value="1"/>
</dbReference>
<evidence type="ECO:0000256" key="6">
    <source>
        <dbReference type="ARBA" id="ARBA00023194"/>
    </source>
</evidence>
<comment type="pathway">
    <text evidence="2">Antibiotic biosynthesis.</text>
</comment>
<dbReference type="InterPro" id="IPR049551">
    <property type="entry name" value="PKS_DH_C"/>
</dbReference>
<dbReference type="InterPro" id="IPR020841">
    <property type="entry name" value="PKS_Beta-ketoAc_synthase_dom"/>
</dbReference>
<dbReference type="CDD" id="cd05235">
    <property type="entry name" value="SDR_e1"/>
    <property type="match status" value="1"/>
</dbReference>
<dbReference type="InterPro" id="IPR018201">
    <property type="entry name" value="Ketoacyl_synth_AS"/>
</dbReference>
<organism evidence="14 15">
    <name type="scientific">Streptomyces inusitatus</name>
    <dbReference type="NCBI Taxonomy" id="68221"/>
    <lineage>
        <taxon>Bacteria</taxon>
        <taxon>Bacillati</taxon>
        <taxon>Actinomycetota</taxon>
        <taxon>Actinomycetes</taxon>
        <taxon>Kitasatosporales</taxon>
        <taxon>Streptomycetaceae</taxon>
        <taxon>Streptomyces</taxon>
    </lineage>
</organism>
<dbReference type="Pfam" id="PF22953">
    <property type="entry name" value="SpnB_Rossmann"/>
    <property type="match status" value="1"/>
</dbReference>
<dbReference type="SUPFAM" id="SSF51735">
    <property type="entry name" value="NAD(P)-binding Rossmann-fold domains"/>
    <property type="match status" value="3"/>
</dbReference>
<keyword evidence="4" id="KW-0597">Phosphoprotein</keyword>
<dbReference type="InterPro" id="IPR057326">
    <property type="entry name" value="KR_dom"/>
</dbReference>
<feature type="compositionally biased region" description="Gly residues" evidence="10">
    <location>
        <begin position="1332"/>
        <end position="1353"/>
    </location>
</feature>
<dbReference type="PROSITE" id="PS50075">
    <property type="entry name" value="CARRIER"/>
    <property type="match status" value="1"/>
</dbReference>
<dbReference type="SMART" id="SM00827">
    <property type="entry name" value="PKS_AT"/>
    <property type="match status" value="1"/>
</dbReference>
<gene>
    <name evidence="14" type="ORF">GCM10010387_67830</name>
</gene>
<dbReference type="InterPro" id="IPR050091">
    <property type="entry name" value="PKS_NRPS_Biosynth_Enz"/>
</dbReference>
<keyword evidence="5" id="KW-0808">Transferase</keyword>
<name>A0A918V4X7_9ACTN</name>
<evidence type="ECO:0000256" key="10">
    <source>
        <dbReference type="SAM" id="MobiDB-lite"/>
    </source>
</evidence>
<feature type="region of interest" description="N-terminal hotdog fold" evidence="9">
    <location>
        <begin position="942"/>
        <end position="1067"/>
    </location>
</feature>
<dbReference type="InterPro" id="IPR013120">
    <property type="entry name" value="FAR_NAD-bd"/>
</dbReference>
<dbReference type="PROSITE" id="PS52004">
    <property type="entry name" value="KS3_2"/>
    <property type="match status" value="1"/>
</dbReference>
<dbReference type="SUPFAM" id="SSF47336">
    <property type="entry name" value="ACP-like"/>
    <property type="match status" value="1"/>
</dbReference>
<protein>
    <submittedName>
        <fullName evidence="14">Polyketide synthase</fullName>
    </submittedName>
</protein>
<dbReference type="InterPro" id="IPR001227">
    <property type="entry name" value="Ac_transferase_dom_sf"/>
</dbReference>
<dbReference type="NCBIfam" id="TIGR01746">
    <property type="entry name" value="Thioester-redct"/>
    <property type="match status" value="1"/>
</dbReference>
<dbReference type="SMART" id="SM00825">
    <property type="entry name" value="PKS_KS"/>
    <property type="match status" value="1"/>
</dbReference>
<dbReference type="InterPro" id="IPR013968">
    <property type="entry name" value="PKS_KR"/>
</dbReference>
<feature type="compositionally biased region" description="Basic and acidic residues" evidence="10">
    <location>
        <begin position="559"/>
        <end position="570"/>
    </location>
</feature>
<dbReference type="Pfam" id="PF00550">
    <property type="entry name" value="PP-binding"/>
    <property type="match status" value="1"/>
</dbReference>
<feature type="region of interest" description="Disordered" evidence="10">
    <location>
        <begin position="459"/>
        <end position="484"/>
    </location>
</feature>
<dbReference type="RefSeq" id="WP_190127173.1">
    <property type="nucleotide sequence ID" value="NZ_BMWG01000050.1"/>
</dbReference>
<evidence type="ECO:0000256" key="8">
    <source>
        <dbReference type="ARBA" id="ARBA00023315"/>
    </source>
</evidence>
<dbReference type="SMART" id="SM00822">
    <property type="entry name" value="PKS_KR"/>
    <property type="match status" value="1"/>
</dbReference>
<keyword evidence="8" id="KW-0012">Acyltransferase</keyword>
<evidence type="ECO:0000256" key="7">
    <source>
        <dbReference type="ARBA" id="ARBA00023268"/>
    </source>
</evidence>
<keyword evidence="3" id="KW-0596">Phosphopantetheine</keyword>
<reference evidence="14" key="2">
    <citation type="submission" date="2020-09" db="EMBL/GenBank/DDBJ databases">
        <authorList>
            <person name="Sun Q."/>
            <person name="Ohkuma M."/>
        </authorList>
    </citation>
    <scope>NUCLEOTIDE SEQUENCE</scope>
    <source>
        <strain evidence="14">JCM 4988</strain>
    </source>
</reference>
<dbReference type="PROSITE" id="PS52019">
    <property type="entry name" value="PKS_MFAS_DH"/>
    <property type="match status" value="1"/>
</dbReference>
<dbReference type="Pfam" id="PF08659">
    <property type="entry name" value="KR"/>
    <property type="match status" value="1"/>
</dbReference>
<dbReference type="PANTHER" id="PTHR43775:SF51">
    <property type="entry name" value="INACTIVE PHENOLPHTHIOCEROL SYNTHESIS POLYKETIDE SYNTHASE TYPE I PKS1-RELATED"/>
    <property type="match status" value="1"/>
</dbReference>
<dbReference type="InterPro" id="IPR036291">
    <property type="entry name" value="NAD(P)-bd_dom_sf"/>
</dbReference>
<dbReference type="Pfam" id="PF02801">
    <property type="entry name" value="Ketoacyl-synt_C"/>
    <property type="match status" value="1"/>
</dbReference>
<dbReference type="Pfam" id="PF08990">
    <property type="entry name" value="Docking"/>
    <property type="match status" value="1"/>
</dbReference>
<dbReference type="CDD" id="cd00833">
    <property type="entry name" value="PKS"/>
    <property type="match status" value="1"/>
</dbReference>
<dbReference type="InterPro" id="IPR014043">
    <property type="entry name" value="Acyl_transferase_dom"/>
</dbReference>
<dbReference type="PROSITE" id="PS00012">
    <property type="entry name" value="PHOSPHOPANTETHEINE"/>
    <property type="match status" value="1"/>
</dbReference>
<feature type="region of interest" description="C-terminal hotdog fold" evidence="9">
    <location>
        <begin position="1079"/>
        <end position="1220"/>
    </location>
</feature>
<evidence type="ECO:0000259" key="12">
    <source>
        <dbReference type="PROSITE" id="PS52004"/>
    </source>
</evidence>
<dbReference type="Pfam" id="PF00109">
    <property type="entry name" value="ketoacyl-synt"/>
    <property type="match status" value="1"/>
</dbReference>
<evidence type="ECO:0000259" key="13">
    <source>
        <dbReference type="PROSITE" id="PS52019"/>
    </source>
</evidence>
<evidence type="ECO:0000256" key="9">
    <source>
        <dbReference type="PROSITE-ProRule" id="PRU01363"/>
    </source>
</evidence>
<dbReference type="GO" id="GO:0006633">
    <property type="term" value="P:fatty acid biosynthetic process"/>
    <property type="evidence" value="ECO:0007669"/>
    <property type="project" value="InterPro"/>
</dbReference>
<dbReference type="GO" id="GO:0033068">
    <property type="term" value="P:macrolide biosynthetic process"/>
    <property type="evidence" value="ECO:0007669"/>
    <property type="project" value="UniProtKB-ARBA"/>
</dbReference>
<comment type="caution">
    <text evidence="9">Lacks conserved residue(s) required for the propagation of feature annotation.</text>
</comment>
<evidence type="ECO:0000259" key="11">
    <source>
        <dbReference type="PROSITE" id="PS50075"/>
    </source>
</evidence>
<dbReference type="SUPFAM" id="SSF52151">
    <property type="entry name" value="FabD/lysophospholipase-like"/>
    <property type="match status" value="1"/>
</dbReference>
<dbReference type="FunFam" id="3.40.47.10:FF:000019">
    <property type="entry name" value="Polyketide synthase type I"/>
    <property type="match status" value="1"/>
</dbReference>
<dbReference type="InterPro" id="IPR016035">
    <property type="entry name" value="Acyl_Trfase/lysoPLipase"/>
</dbReference>
<dbReference type="InterPro" id="IPR015083">
    <property type="entry name" value="NorB/c/GfsB-D-like_docking"/>
</dbReference>
<dbReference type="InterPro" id="IPR014030">
    <property type="entry name" value="Ketoacyl_synth_N"/>
</dbReference>
<dbReference type="Pfam" id="PF00698">
    <property type="entry name" value="Acyl_transf_1"/>
    <property type="match status" value="1"/>
</dbReference>
<feature type="domain" description="PKS/mFAS DH" evidence="13">
    <location>
        <begin position="942"/>
        <end position="1220"/>
    </location>
</feature>
<dbReference type="InterPro" id="IPR020806">
    <property type="entry name" value="PKS_PP-bd"/>
</dbReference>
<dbReference type="InterPro" id="IPR049552">
    <property type="entry name" value="PKS_DH_N"/>
</dbReference>
<accession>A0A918V4X7</accession>
<dbReference type="EMBL" id="BMWG01000050">
    <property type="protein sequence ID" value="GGZ65324.1"/>
    <property type="molecule type" value="Genomic_DNA"/>
</dbReference>
<dbReference type="InterPro" id="IPR036736">
    <property type="entry name" value="ACP-like_sf"/>
</dbReference>
<dbReference type="InterPro" id="IPR006162">
    <property type="entry name" value="Ppantetheine_attach_site"/>
</dbReference>
<dbReference type="Gene3D" id="3.40.366.10">
    <property type="entry name" value="Malonyl-Coenzyme A Acyl Carrier Protein, domain 2"/>
    <property type="match status" value="1"/>
</dbReference>
<dbReference type="GO" id="GO:0004315">
    <property type="term" value="F:3-oxoacyl-[acyl-carrier-protein] synthase activity"/>
    <property type="evidence" value="ECO:0007669"/>
    <property type="project" value="InterPro"/>
</dbReference>
<dbReference type="GO" id="GO:0031177">
    <property type="term" value="F:phosphopantetheine binding"/>
    <property type="evidence" value="ECO:0007669"/>
    <property type="project" value="InterPro"/>
</dbReference>
<dbReference type="SMART" id="SM00823">
    <property type="entry name" value="PKS_PP"/>
    <property type="match status" value="1"/>
</dbReference>
<feature type="region of interest" description="Disordered" evidence="10">
    <location>
        <begin position="559"/>
        <end position="581"/>
    </location>
</feature>